<keyword evidence="8" id="KW-1185">Reference proteome</keyword>
<protein>
    <recommendedName>
        <fullName evidence="6">Adenylate kinase</fullName>
        <ecNumber evidence="6">2.7.4.3</ecNumber>
    </recommendedName>
</protein>
<keyword evidence="2" id="KW-0545">Nucleotide biosynthesis</keyword>
<dbReference type="Proteomes" id="UP000008305">
    <property type="component" value="Chromosome"/>
</dbReference>
<dbReference type="AlphaFoldDB" id="A0AA34WHK9"/>
<dbReference type="EMBL" id="CP002608">
    <property type="protein sequence ID" value="AEB41055.1"/>
    <property type="molecule type" value="Genomic_DNA"/>
</dbReference>
<evidence type="ECO:0000256" key="4">
    <source>
        <dbReference type="ARBA" id="ARBA00022777"/>
    </source>
</evidence>
<dbReference type="GO" id="GO:0005524">
    <property type="term" value="F:ATP binding"/>
    <property type="evidence" value="ECO:0007669"/>
    <property type="project" value="UniProtKB-KW"/>
</dbReference>
<evidence type="ECO:0000256" key="5">
    <source>
        <dbReference type="RuleBase" id="RU003330"/>
    </source>
</evidence>
<dbReference type="SUPFAM" id="SSF52540">
    <property type="entry name" value="P-loop containing nucleoside triphosphate hydrolases"/>
    <property type="match status" value="1"/>
</dbReference>
<evidence type="ECO:0000256" key="2">
    <source>
        <dbReference type="ARBA" id="ARBA00022727"/>
    </source>
</evidence>
<accession>A0AA34WHK9</accession>
<comment type="catalytic activity">
    <reaction evidence="6">
        <text>AMP + ATP = 2 ADP</text>
        <dbReference type="Rhea" id="RHEA:12973"/>
        <dbReference type="ChEBI" id="CHEBI:30616"/>
        <dbReference type="ChEBI" id="CHEBI:456215"/>
        <dbReference type="ChEBI" id="CHEBI:456216"/>
        <dbReference type="EC" id="2.7.4.3"/>
    </reaction>
</comment>
<dbReference type="Pfam" id="PF00406">
    <property type="entry name" value="ADK"/>
    <property type="match status" value="1"/>
</dbReference>
<evidence type="ECO:0000256" key="1">
    <source>
        <dbReference type="ARBA" id="ARBA00022679"/>
    </source>
</evidence>
<dbReference type="Gene3D" id="3.40.50.300">
    <property type="entry name" value="P-loop containing nucleotide triphosphate hydrolases"/>
    <property type="match status" value="1"/>
</dbReference>
<sequence length="216" mass="24707">MIEKRIAETLKTYTKPFSSILLFGPPGSGKDFLGDMIAHAGSQVYVSLGDIFRSYPLESPIRQMFHQYAVSGALIPDEDVIAVWHYYIQGLIATGRYSPDFQDLFVSGVPRTLRQAELLDQYLTVRHVVILTVQDEAQLLERTQRSLHKKGRLDEVGVELLQKRLQTYQKEIDEIIQHYPKHKVSYVNAEQKPLEVLRDILTRLAHVFSHPCSTGE</sequence>
<keyword evidence="3 6" id="KW-0547">Nucleotide-binding</keyword>
<organism evidence="7 8">
    <name type="scientific">Chlamydia pecorum (strain ATCC VR-628 / DSM 29919 / E58)</name>
    <name type="common">Chlamydophila pecorum</name>
    <dbReference type="NCBI Taxonomy" id="331635"/>
    <lineage>
        <taxon>Bacteria</taxon>
        <taxon>Pseudomonadati</taxon>
        <taxon>Chlamydiota</taxon>
        <taxon>Chlamydiia</taxon>
        <taxon>Chlamydiales</taxon>
        <taxon>Chlamydiaceae</taxon>
        <taxon>Chlamydia/Chlamydophila group</taxon>
        <taxon>Chlamydia</taxon>
    </lineage>
</organism>
<comment type="subcellular location">
    <subcellularLocation>
        <location evidence="6">Cytoplasm</location>
    </subcellularLocation>
</comment>
<comment type="subunit">
    <text evidence="6">Monomer.</text>
</comment>
<dbReference type="GO" id="GO:0004017">
    <property type="term" value="F:AMP kinase activity"/>
    <property type="evidence" value="ECO:0007669"/>
    <property type="project" value="UniProtKB-EC"/>
</dbReference>
<dbReference type="RefSeq" id="WP_013712134.1">
    <property type="nucleotide sequence ID" value="NC_015408.1"/>
</dbReference>
<dbReference type="GO" id="GO:0005737">
    <property type="term" value="C:cytoplasm"/>
    <property type="evidence" value="ECO:0007669"/>
    <property type="project" value="UniProtKB-SubCell"/>
</dbReference>
<dbReference type="KEGG" id="cpm:G5S_0019"/>
<keyword evidence="6" id="KW-0067">ATP-binding</keyword>
<keyword evidence="4 5" id="KW-0418">Kinase</keyword>
<keyword evidence="1 5" id="KW-0808">Transferase</keyword>
<evidence type="ECO:0000256" key="3">
    <source>
        <dbReference type="ARBA" id="ARBA00022741"/>
    </source>
</evidence>
<dbReference type="GeneID" id="99718087"/>
<evidence type="ECO:0000313" key="8">
    <source>
        <dbReference type="Proteomes" id="UP000008305"/>
    </source>
</evidence>
<dbReference type="PRINTS" id="PR00094">
    <property type="entry name" value="ADENYLTKNASE"/>
</dbReference>
<proteinExistence type="inferred from homology"/>
<dbReference type="CDD" id="cd01428">
    <property type="entry name" value="ADK"/>
    <property type="match status" value="1"/>
</dbReference>
<comment type="similarity">
    <text evidence="5">Belongs to the adenylate kinase family.</text>
</comment>
<dbReference type="InterPro" id="IPR000850">
    <property type="entry name" value="Adenylat/UMP-CMP_kin"/>
</dbReference>
<reference evidence="7 8" key="1">
    <citation type="journal article" date="2011" name="J. Bacteriol.">
        <title>Genome sequence of the obligate intracellular animal pathogen Chlamydia pecorum E58.</title>
        <authorList>
            <person name="Mojica S."/>
            <person name="Huot Creasy H."/>
            <person name="Daugherty S."/>
            <person name="Read T.D."/>
            <person name="Kim T."/>
            <person name="Kaltenboeck B."/>
            <person name="Bavoil P."/>
            <person name="Myers G.S."/>
        </authorList>
    </citation>
    <scope>NUCLEOTIDE SEQUENCE [LARGE SCALE GENOMIC DNA]</scope>
    <source>
        <strain evidence="7 8">E58</strain>
    </source>
</reference>
<dbReference type="EC" id="2.7.4.3" evidence="6"/>
<dbReference type="PANTHER" id="PTHR23359">
    <property type="entry name" value="NUCLEOTIDE KINASE"/>
    <property type="match status" value="1"/>
</dbReference>
<name>A0AA34WHK9_CHLPE</name>
<dbReference type="InterPro" id="IPR027417">
    <property type="entry name" value="P-loop_NTPase"/>
</dbReference>
<gene>
    <name evidence="7" type="ordered locus">G5S_0019</name>
</gene>
<evidence type="ECO:0000313" key="7">
    <source>
        <dbReference type="EMBL" id="AEB41055.1"/>
    </source>
</evidence>
<evidence type="ECO:0000256" key="6">
    <source>
        <dbReference type="RuleBase" id="RU003331"/>
    </source>
</evidence>